<feature type="chain" id="PRO_5046428369" evidence="1">
    <location>
        <begin position="35"/>
        <end position="304"/>
    </location>
</feature>
<dbReference type="Proteomes" id="UP001524547">
    <property type="component" value="Unassembled WGS sequence"/>
</dbReference>
<gene>
    <name evidence="3" type="ORF">NFI88_07830</name>
</gene>
<dbReference type="EMBL" id="JAMZEJ010000004">
    <property type="protein sequence ID" value="MCQ8240748.1"/>
    <property type="molecule type" value="Genomic_DNA"/>
</dbReference>
<comment type="caution">
    <text evidence="3">The sequence shown here is derived from an EMBL/GenBank/DDBJ whole genome shotgun (WGS) entry which is preliminary data.</text>
</comment>
<evidence type="ECO:0000313" key="4">
    <source>
        <dbReference type="Proteomes" id="UP001524547"/>
    </source>
</evidence>
<evidence type="ECO:0000256" key="1">
    <source>
        <dbReference type="SAM" id="SignalP"/>
    </source>
</evidence>
<feature type="signal peptide" evidence="1">
    <location>
        <begin position="1"/>
        <end position="34"/>
    </location>
</feature>
<dbReference type="CDD" id="cd03397">
    <property type="entry name" value="PAP2_acid_phosphatase"/>
    <property type="match status" value="1"/>
</dbReference>
<dbReference type="Pfam" id="PF01569">
    <property type="entry name" value="PAP2"/>
    <property type="match status" value="1"/>
</dbReference>
<dbReference type="PRINTS" id="PR00483">
    <property type="entry name" value="BACPHPHTASE"/>
</dbReference>
<organism evidence="3 4">
    <name type="scientific">Rhizosaccharibacter radicis</name>
    <dbReference type="NCBI Taxonomy" id="2782605"/>
    <lineage>
        <taxon>Bacteria</taxon>
        <taxon>Pseudomonadati</taxon>
        <taxon>Pseudomonadota</taxon>
        <taxon>Alphaproteobacteria</taxon>
        <taxon>Acetobacterales</taxon>
        <taxon>Acetobacteraceae</taxon>
        <taxon>Rhizosaccharibacter</taxon>
    </lineage>
</organism>
<protein>
    <submittedName>
        <fullName evidence="3">Phosphatase PAP2 family protein</fullName>
    </submittedName>
</protein>
<keyword evidence="4" id="KW-1185">Reference proteome</keyword>
<feature type="domain" description="Phosphatidic acid phosphatase type 2/haloperoxidase" evidence="2">
    <location>
        <begin position="145"/>
        <end position="254"/>
    </location>
</feature>
<dbReference type="InterPro" id="IPR001011">
    <property type="entry name" value="Acid_Pase_classA_bac"/>
</dbReference>
<evidence type="ECO:0000313" key="3">
    <source>
        <dbReference type="EMBL" id="MCQ8240748.1"/>
    </source>
</evidence>
<dbReference type="SMART" id="SM00014">
    <property type="entry name" value="acidPPc"/>
    <property type="match status" value="1"/>
</dbReference>
<keyword evidence="1" id="KW-0732">Signal</keyword>
<proteinExistence type="predicted"/>
<reference evidence="3 4" key="1">
    <citation type="submission" date="2022-06" db="EMBL/GenBank/DDBJ databases">
        <title>Rhizosaccharibacter gen. nov. sp. nov. KSS12, endophytic bacteria isolated from sugarcane.</title>
        <authorList>
            <person name="Pitiwittayakul N."/>
        </authorList>
    </citation>
    <scope>NUCLEOTIDE SEQUENCE [LARGE SCALE GENOMIC DNA]</scope>
    <source>
        <strain evidence="3 4">KSS12</strain>
    </source>
</reference>
<evidence type="ECO:0000259" key="2">
    <source>
        <dbReference type="SMART" id="SM00014"/>
    </source>
</evidence>
<dbReference type="Gene3D" id="1.20.144.10">
    <property type="entry name" value="Phosphatidic acid phosphatase type 2/haloperoxidase"/>
    <property type="match status" value="1"/>
</dbReference>
<dbReference type="SUPFAM" id="SSF48317">
    <property type="entry name" value="Acid phosphatase/Vanadium-dependent haloperoxidase"/>
    <property type="match status" value="1"/>
</dbReference>
<name>A0ABT1VYM2_9PROT</name>
<accession>A0ABT1VYM2</accession>
<sequence>MSSHLRPRYRPSLPWVLAIMAAGASSFMPRAATAADDPAMRVAPAGAPAAPQPGEAYKKVPPGYYLQGAMLPDTLAVLPPPPLPGSPEQAADDAEFRATRTLERTPRWALASNDAKLSVPSLLSDFSCALGTRLDPARMPKLVTLVTHGLADMTPEIDKTKDRYGRKRPYLVLGGDICTAKTDKLAKSPSYPSGHTTIEYGLALILAQLAPDRAAAILQRGRVLGESRIVCGVHWVSDVQGGVIMASSLVSALDGNARFRTDLDAARSELDAARRQPVAPDAATCAVEADAAAHSPLFRLQTAP</sequence>
<dbReference type="InterPro" id="IPR036938">
    <property type="entry name" value="PAP2/HPO_sf"/>
</dbReference>
<dbReference type="RefSeq" id="WP_422919486.1">
    <property type="nucleotide sequence ID" value="NZ_JAMZEJ010000004.1"/>
</dbReference>
<dbReference type="InterPro" id="IPR000326">
    <property type="entry name" value="PAP2/HPO"/>
</dbReference>